<keyword evidence="1" id="KW-0732">Signal</keyword>
<feature type="signal peptide" evidence="1">
    <location>
        <begin position="1"/>
        <end position="23"/>
    </location>
</feature>
<name>A0A2L0F0I1_SORCE</name>
<sequence>MVRIWNRHLCVSCAVALAGVLWAGCRGDPYVDVEAPPPCDSTTECDPERTRTECIDGRCLCPDPEEKTCCRPGAKEENGDICERACRPISECDATP</sequence>
<evidence type="ECO:0008006" key="4">
    <source>
        <dbReference type="Google" id="ProtNLM"/>
    </source>
</evidence>
<dbReference type="Proteomes" id="UP000238348">
    <property type="component" value="Chromosome"/>
</dbReference>
<evidence type="ECO:0000256" key="1">
    <source>
        <dbReference type="SAM" id="SignalP"/>
    </source>
</evidence>
<dbReference type="EMBL" id="CP012673">
    <property type="protein sequence ID" value="AUX45064.1"/>
    <property type="molecule type" value="Genomic_DNA"/>
</dbReference>
<evidence type="ECO:0000313" key="3">
    <source>
        <dbReference type="Proteomes" id="UP000238348"/>
    </source>
</evidence>
<gene>
    <name evidence="2" type="ORF">SOCE26_065450</name>
</gene>
<dbReference type="AlphaFoldDB" id="A0A2L0F0I1"/>
<accession>A0A2L0F0I1</accession>
<proteinExistence type="predicted"/>
<dbReference type="PROSITE" id="PS51257">
    <property type="entry name" value="PROKAR_LIPOPROTEIN"/>
    <property type="match status" value="1"/>
</dbReference>
<organism evidence="2 3">
    <name type="scientific">Sorangium cellulosum</name>
    <name type="common">Polyangium cellulosum</name>
    <dbReference type="NCBI Taxonomy" id="56"/>
    <lineage>
        <taxon>Bacteria</taxon>
        <taxon>Pseudomonadati</taxon>
        <taxon>Myxococcota</taxon>
        <taxon>Polyangia</taxon>
        <taxon>Polyangiales</taxon>
        <taxon>Polyangiaceae</taxon>
        <taxon>Sorangium</taxon>
    </lineage>
</organism>
<feature type="chain" id="PRO_5014623235" description="Secreted protein" evidence="1">
    <location>
        <begin position="24"/>
        <end position="96"/>
    </location>
</feature>
<protein>
    <recommendedName>
        <fullName evidence="4">Secreted protein</fullName>
    </recommendedName>
</protein>
<evidence type="ECO:0000313" key="2">
    <source>
        <dbReference type="EMBL" id="AUX45064.1"/>
    </source>
</evidence>
<reference evidence="2 3" key="1">
    <citation type="submission" date="2015-09" db="EMBL/GenBank/DDBJ databases">
        <title>Sorangium comparison.</title>
        <authorList>
            <person name="Zaburannyi N."/>
            <person name="Bunk B."/>
            <person name="Overmann J."/>
            <person name="Mueller R."/>
        </authorList>
    </citation>
    <scope>NUCLEOTIDE SEQUENCE [LARGE SCALE GENOMIC DNA]</scope>
    <source>
        <strain evidence="2 3">So ce26</strain>
    </source>
</reference>